<comment type="caution">
    <text evidence="1">The sequence shown here is derived from an EMBL/GenBank/DDBJ whole genome shotgun (WGS) entry which is preliminary data.</text>
</comment>
<dbReference type="OrthoDB" id="2788229at2759"/>
<keyword evidence="2" id="KW-1185">Reference proteome</keyword>
<name>A0A8K0XM40_9AGAR</name>
<protein>
    <recommendedName>
        <fullName evidence="3">F-box domain-containing protein</fullName>
    </recommendedName>
</protein>
<accession>A0A8K0XM40</accession>
<dbReference type="InterPro" id="IPR036047">
    <property type="entry name" value="F-box-like_dom_sf"/>
</dbReference>
<evidence type="ECO:0000313" key="2">
    <source>
        <dbReference type="Proteomes" id="UP000813824"/>
    </source>
</evidence>
<dbReference type="SUPFAM" id="SSF81383">
    <property type="entry name" value="F-box domain"/>
    <property type="match status" value="1"/>
</dbReference>
<evidence type="ECO:0000313" key="1">
    <source>
        <dbReference type="EMBL" id="KAH8092535.1"/>
    </source>
</evidence>
<dbReference type="AlphaFoldDB" id="A0A8K0XM40"/>
<evidence type="ECO:0008006" key="3">
    <source>
        <dbReference type="Google" id="ProtNLM"/>
    </source>
</evidence>
<dbReference type="EMBL" id="JAEVFJ010000032">
    <property type="protein sequence ID" value="KAH8092535.1"/>
    <property type="molecule type" value="Genomic_DNA"/>
</dbReference>
<dbReference type="Proteomes" id="UP000813824">
    <property type="component" value="Unassembled WGS sequence"/>
</dbReference>
<reference evidence="1" key="1">
    <citation type="journal article" date="2021" name="New Phytol.">
        <title>Evolutionary innovations through gain and loss of genes in the ectomycorrhizal Boletales.</title>
        <authorList>
            <person name="Wu G."/>
            <person name="Miyauchi S."/>
            <person name="Morin E."/>
            <person name="Kuo A."/>
            <person name="Drula E."/>
            <person name="Varga T."/>
            <person name="Kohler A."/>
            <person name="Feng B."/>
            <person name="Cao Y."/>
            <person name="Lipzen A."/>
            <person name="Daum C."/>
            <person name="Hundley H."/>
            <person name="Pangilinan J."/>
            <person name="Johnson J."/>
            <person name="Barry K."/>
            <person name="LaButti K."/>
            <person name="Ng V."/>
            <person name="Ahrendt S."/>
            <person name="Min B."/>
            <person name="Choi I.G."/>
            <person name="Park H."/>
            <person name="Plett J.M."/>
            <person name="Magnuson J."/>
            <person name="Spatafora J.W."/>
            <person name="Nagy L.G."/>
            <person name="Henrissat B."/>
            <person name="Grigoriev I.V."/>
            <person name="Yang Z.L."/>
            <person name="Xu J."/>
            <person name="Martin F.M."/>
        </authorList>
    </citation>
    <scope>NUCLEOTIDE SEQUENCE</scope>
    <source>
        <strain evidence="1">KKN 215</strain>
    </source>
</reference>
<proteinExistence type="predicted"/>
<organism evidence="1 2">
    <name type="scientific">Cristinia sonorae</name>
    <dbReference type="NCBI Taxonomy" id="1940300"/>
    <lineage>
        <taxon>Eukaryota</taxon>
        <taxon>Fungi</taxon>
        <taxon>Dikarya</taxon>
        <taxon>Basidiomycota</taxon>
        <taxon>Agaricomycotina</taxon>
        <taxon>Agaricomycetes</taxon>
        <taxon>Agaricomycetidae</taxon>
        <taxon>Agaricales</taxon>
        <taxon>Pleurotineae</taxon>
        <taxon>Stephanosporaceae</taxon>
        <taxon>Cristinia</taxon>
    </lineage>
</organism>
<gene>
    <name evidence="1" type="ORF">BXZ70DRAFT_459070</name>
</gene>
<sequence>MSSFNFNEMSSAIVELNAPFGVDSHTSIVTPLPRLPPELMDYIIDHLHKSSKELKVLGLVCRAWLISTRYHLFRTIRVLGSCKHRGQHNTPRSLNTLSKLLRTPSSTIRNCIRALTVTSKRIGSTVAEQSRVRISSLLTLLELLPNLETLKFRDVYIMDHIAMTPPHSNVCPRLHRIELHLVGASTCLPLLALIRCFRSVKSIHIHQVQVQAVSSSLLPFFSEDERIPVQEISFMDSRFGGHVHQLIEGLFPLLDRSAVEIVEIRDLNSLGNNDIRLINGFLPGIKTIKGMVPDRDEIYDDTGVRLEISPWTNLQSIIIATRSLYREELRFLKRLPSPCPLSQLAIHFHLCPNKKDYLHRTLAAKLIWAEVGQQVYHLPSLTSVHIAILWGFPWKGECEITSEEVNALQEYLQLPARCRLTIQESYDDADET</sequence>